<accession>A0A0M9D5N4</accession>
<organism evidence="1 2">
    <name type="scientific">Apilactobacillus kunkeei</name>
    <dbReference type="NCBI Taxonomy" id="148814"/>
    <lineage>
        <taxon>Bacteria</taxon>
        <taxon>Bacillati</taxon>
        <taxon>Bacillota</taxon>
        <taxon>Bacilli</taxon>
        <taxon>Lactobacillales</taxon>
        <taxon>Lactobacillaceae</taxon>
        <taxon>Apilactobacillus</taxon>
    </lineage>
</organism>
<dbReference type="AlphaFoldDB" id="A0A0M9D5N4"/>
<reference evidence="1 2" key="1">
    <citation type="journal article" date="2016" name="Syst. Appl. Microbiol.">
        <title>Genomic characterization of a fructophilic bee symbiont Lactobacillus kunkeei reveals its niche-specific adaptation.</title>
        <authorList>
            <person name="Maeno S."/>
            <person name="Tanizawa Y."/>
            <person name="Kanesaki Y."/>
            <person name="Kubota E."/>
            <person name="Kumar H."/>
            <person name="Dicks L."/>
            <person name="Salminen S."/>
            <person name="Nakagawa J."/>
            <person name="Arita M."/>
            <person name="Endo A."/>
        </authorList>
    </citation>
    <scope>NUCLEOTIDE SEQUENCE [LARGE SCALE GENOMIC DNA]</scope>
    <source>
        <strain evidence="1 2">FF30-6</strain>
    </source>
</reference>
<protein>
    <submittedName>
        <fullName evidence="1">Transporter</fullName>
    </submittedName>
</protein>
<sequence length="116" mass="12661">MKSKMNTWTAIFNIFNCVMLFISWFVVIAQAINENGNASSGNFFYAVTWIGVILNVIAFYYAKKLSISVVGPVLGIIGSVLSGLSMIFAFPSIVLLIIAVVFEFLQKPAKGVTDAK</sequence>
<name>A0A0M9D5N4_9LACO</name>
<evidence type="ECO:0000313" key="1">
    <source>
        <dbReference type="EMBL" id="GAT90093.1"/>
    </source>
</evidence>
<comment type="caution">
    <text evidence="1">The sequence shown here is derived from an EMBL/GenBank/DDBJ whole genome shotgun (WGS) entry which is preliminary data.</text>
</comment>
<evidence type="ECO:0000313" key="2">
    <source>
        <dbReference type="Proteomes" id="UP000186588"/>
    </source>
</evidence>
<gene>
    <name evidence="1" type="ORF">FF306_00186</name>
</gene>
<proteinExistence type="predicted"/>
<dbReference type="Proteomes" id="UP000186588">
    <property type="component" value="Unassembled WGS sequence"/>
</dbReference>
<dbReference type="PATRIC" id="fig|148814.7.peg.892"/>
<dbReference type="EMBL" id="BDDX01000001">
    <property type="protein sequence ID" value="GAT90093.1"/>
    <property type="molecule type" value="Genomic_DNA"/>
</dbReference>
<dbReference type="RefSeq" id="WP_053795590.1">
    <property type="nucleotide sequence ID" value="NZ_BDDX01000001.1"/>
</dbReference>